<evidence type="ECO:0000313" key="3">
    <source>
        <dbReference type="Proteomes" id="UP000190135"/>
    </source>
</evidence>
<dbReference type="EMBL" id="FUXL01000002">
    <property type="protein sequence ID" value="SJZ67092.1"/>
    <property type="molecule type" value="Genomic_DNA"/>
</dbReference>
<gene>
    <name evidence="2" type="ORF">SAMN05428963_102145</name>
</gene>
<keyword evidence="3" id="KW-1185">Reference proteome</keyword>
<accession>A0A1T4MJE2</accession>
<dbReference type="OrthoDB" id="7210926at2"/>
<evidence type="ECO:0000313" key="2">
    <source>
        <dbReference type="EMBL" id="SJZ67092.1"/>
    </source>
</evidence>
<dbReference type="GO" id="GO:0035438">
    <property type="term" value="F:cyclic-di-GMP binding"/>
    <property type="evidence" value="ECO:0007669"/>
    <property type="project" value="InterPro"/>
</dbReference>
<dbReference type="Proteomes" id="UP000190135">
    <property type="component" value="Unassembled WGS sequence"/>
</dbReference>
<dbReference type="Pfam" id="PF07238">
    <property type="entry name" value="PilZ"/>
    <property type="match status" value="1"/>
</dbReference>
<name>A0A1T4MJE2_9HYPH</name>
<dbReference type="SUPFAM" id="SSF141371">
    <property type="entry name" value="PilZ domain-like"/>
    <property type="match status" value="1"/>
</dbReference>
<evidence type="ECO:0000259" key="1">
    <source>
        <dbReference type="Pfam" id="PF07238"/>
    </source>
</evidence>
<dbReference type="AlphaFoldDB" id="A0A1T4MJE2"/>
<organism evidence="2 3">
    <name type="scientific">Consotaella salsifontis</name>
    <dbReference type="NCBI Taxonomy" id="1365950"/>
    <lineage>
        <taxon>Bacteria</taxon>
        <taxon>Pseudomonadati</taxon>
        <taxon>Pseudomonadota</taxon>
        <taxon>Alphaproteobacteria</taxon>
        <taxon>Hyphomicrobiales</taxon>
        <taxon>Aurantimonadaceae</taxon>
        <taxon>Consotaella</taxon>
    </lineage>
</organism>
<feature type="domain" description="PilZ" evidence="1">
    <location>
        <begin position="13"/>
        <end position="93"/>
    </location>
</feature>
<dbReference type="InterPro" id="IPR009875">
    <property type="entry name" value="PilZ_domain"/>
</dbReference>
<dbReference type="Gene3D" id="2.40.10.220">
    <property type="entry name" value="predicted glycosyltransferase like domains"/>
    <property type="match status" value="1"/>
</dbReference>
<reference evidence="3" key="1">
    <citation type="submission" date="2017-02" db="EMBL/GenBank/DDBJ databases">
        <authorList>
            <person name="Varghese N."/>
            <person name="Submissions S."/>
        </authorList>
    </citation>
    <scope>NUCLEOTIDE SEQUENCE [LARGE SCALE GENOMIC DNA]</scope>
    <source>
        <strain evidence="3">USBA 369</strain>
    </source>
</reference>
<proteinExistence type="predicted"/>
<sequence length="152" mass="16621">MTALPPSQPDDSERRAAPRTRTLKRAKILFNNHFSTFDCVVRNLSATGALLTIDESVHLPKSFDLRIGDDKELRPAQLVYRRGMFAGIRFLDVEGMHGDVPGLAPSSALTPAPTMAAAPEAAAAPSPRARIQKIVPGELPSAITLNLRWHRF</sequence>
<protein>
    <submittedName>
        <fullName evidence="2">PilZ domain-containing protein</fullName>
    </submittedName>
</protein>
<dbReference type="STRING" id="1365950.SAMN05428963_102145"/>